<dbReference type="InterPro" id="IPR003036">
    <property type="entry name" value="Gag_P30"/>
</dbReference>
<name>A0A811YEX8_NYCPR</name>
<evidence type="ECO:0000313" key="9">
    <source>
        <dbReference type="Proteomes" id="UP000645828"/>
    </source>
</evidence>
<dbReference type="PANTHER" id="PTHR33166">
    <property type="entry name" value="GAG_P30 DOMAIN-CONTAINING PROTEIN"/>
    <property type="match status" value="1"/>
</dbReference>
<keyword evidence="4" id="KW-0472">Membrane</keyword>
<dbReference type="GO" id="GO:0019068">
    <property type="term" value="P:virion assembly"/>
    <property type="evidence" value="ECO:0007669"/>
    <property type="project" value="InterPro"/>
</dbReference>
<evidence type="ECO:0000256" key="1">
    <source>
        <dbReference type="ARBA" id="ARBA00004165"/>
    </source>
</evidence>
<evidence type="ECO:0000256" key="3">
    <source>
        <dbReference type="ARBA" id="ARBA00022870"/>
    </source>
</evidence>
<dbReference type="Gene3D" id="1.10.150.180">
    <property type="entry name" value="Gamma-retroviral matrix domain"/>
    <property type="match status" value="1"/>
</dbReference>
<organism evidence="8 9">
    <name type="scientific">Nyctereutes procyonoides</name>
    <name type="common">Raccoon dog</name>
    <name type="synonym">Canis procyonoides</name>
    <dbReference type="NCBI Taxonomy" id="34880"/>
    <lineage>
        <taxon>Eukaryota</taxon>
        <taxon>Metazoa</taxon>
        <taxon>Chordata</taxon>
        <taxon>Craniata</taxon>
        <taxon>Vertebrata</taxon>
        <taxon>Euteleostomi</taxon>
        <taxon>Mammalia</taxon>
        <taxon>Eutheria</taxon>
        <taxon>Laurasiatheria</taxon>
        <taxon>Carnivora</taxon>
        <taxon>Caniformia</taxon>
        <taxon>Canidae</taxon>
        <taxon>Nyctereutes</taxon>
    </lineage>
</organism>
<feature type="region of interest" description="Disordered" evidence="5">
    <location>
        <begin position="162"/>
        <end position="235"/>
    </location>
</feature>
<feature type="domain" description="Gamma-retroviral matrix protein" evidence="6">
    <location>
        <begin position="110"/>
        <end position="156"/>
    </location>
</feature>
<dbReference type="Pfam" id="PF01140">
    <property type="entry name" value="Gag_MA"/>
    <property type="match status" value="1"/>
</dbReference>
<dbReference type="EMBL" id="CAJHUB010000674">
    <property type="protein sequence ID" value="CAD7675109.1"/>
    <property type="molecule type" value="Genomic_DNA"/>
</dbReference>
<accession>A0A811YEX8</accession>
<evidence type="ECO:0000256" key="4">
    <source>
        <dbReference type="ARBA" id="ARBA00023136"/>
    </source>
</evidence>
<dbReference type="Gene3D" id="1.10.375.10">
    <property type="entry name" value="Human Immunodeficiency Virus Type 1 Capsid Protein"/>
    <property type="match status" value="1"/>
</dbReference>
<feature type="compositionally biased region" description="Low complexity" evidence="5">
    <location>
        <begin position="195"/>
        <end position="206"/>
    </location>
</feature>
<feature type="domain" description="Core shell protein Gag P30" evidence="7">
    <location>
        <begin position="266"/>
        <end position="465"/>
    </location>
</feature>
<evidence type="ECO:0000256" key="2">
    <source>
        <dbReference type="ARBA" id="ARBA00022511"/>
    </source>
</evidence>
<comment type="subcellular location">
    <subcellularLocation>
        <location evidence="1">Host cell membrane</location>
    </subcellularLocation>
</comment>
<proteinExistence type="predicted"/>
<dbReference type="SUPFAM" id="SSF47943">
    <property type="entry name" value="Retrovirus capsid protein, N-terminal core domain"/>
    <property type="match status" value="1"/>
</dbReference>
<dbReference type="Proteomes" id="UP000645828">
    <property type="component" value="Unassembled WGS sequence"/>
</dbReference>
<evidence type="ECO:0000313" key="8">
    <source>
        <dbReference type="EMBL" id="CAD7675109.1"/>
    </source>
</evidence>
<feature type="region of interest" description="Disordered" evidence="5">
    <location>
        <begin position="1"/>
        <end position="51"/>
    </location>
</feature>
<dbReference type="InterPro" id="IPR008919">
    <property type="entry name" value="Retrov_capsid_N"/>
</dbReference>
<evidence type="ECO:0000259" key="6">
    <source>
        <dbReference type="Pfam" id="PF01140"/>
    </source>
</evidence>
<dbReference type="InterPro" id="IPR050462">
    <property type="entry name" value="Retroviral_Gag-Pol_poly"/>
</dbReference>
<keyword evidence="3" id="KW-1043">Host membrane</keyword>
<protein>
    <submittedName>
        <fullName evidence="8">(raccoon dog) hypothetical protein</fullName>
    </submittedName>
</protein>
<dbReference type="AlphaFoldDB" id="A0A811YEX8"/>
<evidence type="ECO:0000256" key="5">
    <source>
        <dbReference type="SAM" id="MobiDB-lite"/>
    </source>
</evidence>
<evidence type="ECO:0000259" key="7">
    <source>
        <dbReference type="Pfam" id="PF02093"/>
    </source>
</evidence>
<reference evidence="8" key="1">
    <citation type="submission" date="2020-12" db="EMBL/GenBank/DDBJ databases">
        <authorList>
            <consortium name="Molecular Ecology Group"/>
        </authorList>
    </citation>
    <scope>NUCLEOTIDE SEQUENCE</scope>
    <source>
        <strain evidence="8">TBG_1078</strain>
    </source>
</reference>
<keyword evidence="9" id="KW-1185">Reference proteome</keyword>
<dbReference type="InterPro" id="IPR000840">
    <property type="entry name" value="G_retro_matrix"/>
</dbReference>
<dbReference type="InterPro" id="IPR036946">
    <property type="entry name" value="G_retro_matrix_sf"/>
</dbReference>
<dbReference type="Pfam" id="PF02093">
    <property type="entry name" value="Gag_p30"/>
    <property type="match status" value="1"/>
</dbReference>
<keyword evidence="2" id="KW-1032">Host cell membrane</keyword>
<dbReference type="InterPro" id="IPR010999">
    <property type="entry name" value="Retrovr_matrix"/>
</dbReference>
<gene>
    <name evidence="8" type="ORF">NYPRO_LOCUS7904</name>
</gene>
<comment type="caution">
    <text evidence="8">The sequence shown here is derived from an EMBL/GenBank/DDBJ whole genome shotgun (WGS) entry which is preliminary data.</text>
</comment>
<sequence length="482" mass="52927">MQVHEGLLTSSSLGPSIPDTAEQGLGPQGGFQLSFMGWSRGPPEGSRGPSLCSAVSGALGPKPELVNKPSCVCIGVGSSVLSRIRNLGHNIWGARPGPERPQDPIRRVSRLVKAVIFRDKPDGHSDQGPYILVWQDMIENPPPWLKPFLPPKAGPTEILAPRKAKKETNSTPQVGPDSPATLLGTPPLSAPPLEAPGAAEGAPPLSDEGVPVRRPAAGTRSQTHRMAPPLNAGRPTPPPFLSVPWAPPHPDETGEQLMLYWPFSTSDLYNWKTQNAKFSDNLRHLIGLLDTVLFTHQPAWDDCQQLLQVVFTTEERERIQVEARKSVLGEDRQPTQNPDLINAAFPLSCPTWDHNSAEGKERLRVHRQTLGAGLQAATCKPTNLAKVYDVRQGKDESPAVFLERVIEAFRQCTPMNPEAPETKATIIMAFVNQTALDIKKKLQRVERLGEKSLQDLVIVVERVYNNRESPEEQQTKLSDRHT</sequence>
<dbReference type="SUPFAM" id="SSF47836">
    <property type="entry name" value="Retroviral matrix proteins"/>
    <property type="match status" value="1"/>
</dbReference>